<evidence type="ECO:0000313" key="2">
    <source>
        <dbReference type="EMBL" id="KAL3522563.1"/>
    </source>
</evidence>
<reference evidence="2 3" key="1">
    <citation type="submission" date="2024-11" db="EMBL/GenBank/DDBJ databases">
        <title>A near-complete genome assembly of Cinchona calisaya.</title>
        <authorList>
            <person name="Lian D.C."/>
            <person name="Zhao X.W."/>
            <person name="Wei L."/>
        </authorList>
    </citation>
    <scope>NUCLEOTIDE SEQUENCE [LARGE SCALE GENOMIC DNA]</scope>
    <source>
        <tissue evidence="2">Nenye</tissue>
    </source>
</reference>
<evidence type="ECO:0000313" key="3">
    <source>
        <dbReference type="Proteomes" id="UP001630127"/>
    </source>
</evidence>
<sequence length="158" mass="17727">MWKYPPEVRTAIPVEGRFEHIVLSYNATSDHAIIWIEREAEKAMEKLKESIVTVTMAPQIRKIESLHTLEKEHKDALERAVSLNMHHAVPTAEEGESSSSGDKSTEPCQDECHEDTALSKTRAKTSDARTNWSELVQKLFEKGESGQLPLKKDATVSG</sequence>
<keyword evidence="3" id="KW-1185">Reference proteome</keyword>
<comment type="caution">
    <text evidence="2">The sequence shown here is derived from an EMBL/GenBank/DDBJ whole genome shotgun (WGS) entry which is preliminary data.</text>
</comment>
<protein>
    <submittedName>
        <fullName evidence="2">Uncharacterized protein</fullName>
    </submittedName>
</protein>
<dbReference type="EMBL" id="JBJUIK010000007">
    <property type="protein sequence ID" value="KAL3522563.1"/>
    <property type="molecule type" value="Genomic_DNA"/>
</dbReference>
<evidence type="ECO:0000256" key="1">
    <source>
        <dbReference type="SAM" id="MobiDB-lite"/>
    </source>
</evidence>
<proteinExistence type="predicted"/>
<feature type="region of interest" description="Disordered" evidence="1">
    <location>
        <begin position="84"/>
        <end position="130"/>
    </location>
</feature>
<accession>A0ABD2ZU98</accession>
<dbReference type="AlphaFoldDB" id="A0ABD2ZU98"/>
<name>A0ABD2ZU98_9GENT</name>
<dbReference type="PANTHER" id="PTHR46398:SF7">
    <property type="entry name" value="ALPHA_BETA-HYDROLASES SUPERFAMILY PROTEIN"/>
    <property type="match status" value="1"/>
</dbReference>
<gene>
    <name evidence="2" type="ORF">ACH5RR_015397</name>
</gene>
<dbReference type="Proteomes" id="UP001630127">
    <property type="component" value="Unassembled WGS sequence"/>
</dbReference>
<organism evidence="2 3">
    <name type="scientific">Cinchona calisaya</name>
    <dbReference type="NCBI Taxonomy" id="153742"/>
    <lineage>
        <taxon>Eukaryota</taxon>
        <taxon>Viridiplantae</taxon>
        <taxon>Streptophyta</taxon>
        <taxon>Embryophyta</taxon>
        <taxon>Tracheophyta</taxon>
        <taxon>Spermatophyta</taxon>
        <taxon>Magnoliopsida</taxon>
        <taxon>eudicotyledons</taxon>
        <taxon>Gunneridae</taxon>
        <taxon>Pentapetalae</taxon>
        <taxon>asterids</taxon>
        <taxon>lamiids</taxon>
        <taxon>Gentianales</taxon>
        <taxon>Rubiaceae</taxon>
        <taxon>Cinchonoideae</taxon>
        <taxon>Cinchoneae</taxon>
        <taxon>Cinchona</taxon>
    </lineage>
</organism>
<dbReference type="PANTHER" id="PTHR46398">
    <property type="entry name" value="ALPHA/BETA-HYDROLASES SUPERFAMILY PROTEIN"/>
    <property type="match status" value="1"/>
</dbReference>